<evidence type="ECO:0008006" key="2">
    <source>
        <dbReference type="Google" id="ProtNLM"/>
    </source>
</evidence>
<proteinExistence type="predicted"/>
<name>A0A0F9U6Y3_9ZZZZ</name>
<dbReference type="AlphaFoldDB" id="A0A0F9U6Y3"/>
<reference evidence="1" key="1">
    <citation type="journal article" date="2015" name="Nature">
        <title>Complex archaea that bridge the gap between prokaryotes and eukaryotes.</title>
        <authorList>
            <person name="Spang A."/>
            <person name="Saw J.H."/>
            <person name="Jorgensen S.L."/>
            <person name="Zaremba-Niedzwiedzka K."/>
            <person name="Martijn J."/>
            <person name="Lind A.E."/>
            <person name="van Eijk R."/>
            <person name="Schleper C."/>
            <person name="Guy L."/>
            <person name="Ettema T.J."/>
        </authorList>
    </citation>
    <scope>NUCLEOTIDE SEQUENCE</scope>
</reference>
<organism evidence="1">
    <name type="scientific">marine sediment metagenome</name>
    <dbReference type="NCBI Taxonomy" id="412755"/>
    <lineage>
        <taxon>unclassified sequences</taxon>
        <taxon>metagenomes</taxon>
        <taxon>ecological metagenomes</taxon>
    </lineage>
</organism>
<protein>
    <recommendedName>
        <fullName evidence="2">DUF4062 domain-containing protein</fullName>
    </recommendedName>
</protein>
<dbReference type="EMBL" id="LAZR01000191">
    <property type="protein sequence ID" value="KKN83087.1"/>
    <property type="molecule type" value="Genomic_DNA"/>
</dbReference>
<accession>A0A0F9U6Y3</accession>
<comment type="caution">
    <text evidence="1">The sequence shown here is derived from an EMBL/GenBank/DDBJ whole genome shotgun (WGS) entry which is preliminary data.</text>
</comment>
<gene>
    <name evidence="1" type="ORF">LCGC14_0303530</name>
</gene>
<sequence>METRRSRNRTGKKMKIITLCGSTKFKLEFEMSAKALSEVGWFVHSVEIYGHADNIPMTPEYKKWLEDTHYWKIDRSDAIYVVDVNGYIGDSTKREIEYATKKGIEIFYQSRLYIKGESVE</sequence>
<evidence type="ECO:0000313" key="1">
    <source>
        <dbReference type="EMBL" id="KKN83087.1"/>
    </source>
</evidence>